<feature type="transmembrane region" description="Helical" evidence="14">
    <location>
        <begin position="76"/>
        <end position="97"/>
    </location>
</feature>
<feature type="transmembrane region" description="Helical" evidence="14">
    <location>
        <begin position="178"/>
        <end position="196"/>
    </location>
</feature>
<feature type="transmembrane region" description="Helical" evidence="14">
    <location>
        <begin position="269"/>
        <end position="291"/>
    </location>
</feature>
<evidence type="ECO:0000256" key="2">
    <source>
        <dbReference type="ARBA" id="ARBA00022475"/>
    </source>
</evidence>
<feature type="transmembrane region" description="Helical" evidence="14">
    <location>
        <begin position="42"/>
        <end position="64"/>
    </location>
</feature>
<evidence type="ECO:0000256" key="13">
    <source>
        <dbReference type="RuleBase" id="RU000688"/>
    </source>
</evidence>
<reference evidence="16" key="1">
    <citation type="submission" date="2022-12" db="EMBL/GenBank/DDBJ databases">
        <authorList>
            <person name="Alioto T."/>
            <person name="Alioto T."/>
            <person name="Gomez Garrido J."/>
        </authorList>
    </citation>
    <scope>NUCLEOTIDE SEQUENCE</scope>
</reference>
<keyword evidence="2" id="KW-1003">Cell membrane</keyword>
<dbReference type="FunFam" id="1.20.1070.10:FF:000915">
    <property type="entry name" value="Uncharacterized protein"/>
    <property type="match status" value="1"/>
</dbReference>
<keyword evidence="7" id="KW-0564">Palmitate</keyword>
<dbReference type="AlphaFoldDB" id="A0AA35KUA0"/>
<dbReference type="SUPFAM" id="SSF81321">
    <property type="entry name" value="Family A G protein-coupled receptor-like"/>
    <property type="match status" value="2"/>
</dbReference>
<evidence type="ECO:0000256" key="1">
    <source>
        <dbReference type="ARBA" id="ARBA00004651"/>
    </source>
</evidence>
<feature type="transmembrane region" description="Helical" evidence="14">
    <location>
        <begin position="408"/>
        <end position="430"/>
    </location>
</feature>
<dbReference type="PANTHER" id="PTHR24238">
    <property type="entry name" value="G-PROTEIN COUPLED RECEPTOR"/>
    <property type="match status" value="1"/>
</dbReference>
<dbReference type="InterPro" id="IPR017452">
    <property type="entry name" value="GPCR_Rhodpsn_7TM"/>
</dbReference>
<organism evidence="16 17">
    <name type="scientific">Podarcis lilfordi</name>
    <name type="common">Lilford's wall lizard</name>
    <dbReference type="NCBI Taxonomy" id="74358"/>
    <lineage>
        <taxon>Eukaryota</taxon>
        <taxon>Metazoa</taxon>
        <taxon>Chordata</taxon>
        <taxon>Craniata</taxon>
        <taxon>Vertebrata</taxon>
        <taxon>Euteleostomi</taxon>
        <taxon>Lepidosauria</taxon>
        <taxon>Squamata</taxon>
        <taxon>Bifurcata</taxon>
        <taxon>Unidentata</taxon>
        <taxon>Episquamata</taxon>
        <taxon>Laterata</taxon>
        <taxon>Lacertibaenia</taxon>
        <taxon>Lacertidae</taxon>
        <taxon>Podarcis</taxon>
    </lineage>
</organism>
<comment type="similarity">
    <text evidence="13">Belongs to the G-protein coupled receptor 1 family.</text>
</comment>
<evidence type="ECO:0000256" key="14">
    <source>
        <dbReference type="SAM" id="Phobius"/>
    </source>
</evidence>
<gene>
    <name evidence="16" type="ORF">PODLI_1B009186</name>
</gene>
<dbReference type="PROSITE" id="PS00237">
    <property type="entry name" value="G_PROTEIN_RECEP_F1_1"/>
    <property type="match status" value="1"/>
</dbReference>
<feature type="transmembrane region" description="Helical" evidence="14">
    <location>
        <begin position="217"/>
        <end position="238"/>
    </location>
</feature>
<evidence type="ECO:0000256" key="11">
    <source>
        <dbReference type="ARBA" id="ARBA00023224"/>
    </source>
</evidence>
<dbReference type="GO" id="GO:0005886">
    <property type="term" value="C:plasma membrane"/>
    <property type="evidence" value="ECO:0007669"/>
    <property type="project" value="UniProtKB-SubCell"/>
</dbReference>
<dbReference type="GO" id="GO:0008188">
    <property type="term" value="F:neuropeptide receptor activity"/>
    <property type="evidence" value="ECO:0007669"/>
    <property type="project" value="TreeGrafter"/>
</dbReference>
<protein>
    <submittedName>
        <fullName evidence="16">Cholecystokinin receptor type A</fullName>
    </submittedName>
</protein>
<dbReference type="SMART" id="SM01381">
    <property type="entry name" value="7TM_GPCR_Srsx"/>
    <property type="match status" value="1"/>
</dbReference>
<evidence type="ECO:0000256" key="5">
    <source>
        <dbReference type="ARBA" id="ARBA00023040"/>
    </source>
</evidence>
<dbReference type="PROSITE" id="PS50262">
    <property type="entry name" value="G_PROTEIN_RECEP_F1_2"/>
    <property type="match status" value="1"/>
</dbReference>
<evidence type="ECO:0000256" key="10">
    <source>
        <dbReference type="ARBA" id="ARBA00023180"/>
    </source>
</evidence>
<keyword evidence="4 14" id="KW-1133">Transmembrane helix</keyword>
<keyword evidence="17" id="KW-1185">Reference proteome</keyword>
<dbReference type="InterPro" id="IPR036472">
    <property type="entry name" value="CholecystokininA_recpt_N_sf"/>
</dbReference>
<evidence type="ECO:0000256" key="6">
    <source>
        <dbReference type="ARBA" id="ARBA00023136"/>
    </source>
</evidence>
<evidence type="ECO:0000256" key="9">
    <source>
        <dbReference type="ARBA" id="ARBA00023170"/>
    </source>
</evidence>
<sequence length="516" mass="58915">MDLSNDSLLDSNIPAFLCKLGLENYTIFCPNHSQPKDQALRILLYSLIFLLSVLGNTLVIVVLIRNKRMRTVTNIFLLSLAISDLMLCFFCMPFTLIPNLLEDFIFGIAFCKLTSYFMAQLSELCQGCDGIRSSLEERHNTNVTNKHWKKLVNGLEQVARQRKTSPATGVFIRACDQLSWGVSVSVSTFSLVAISLERYGAICKPLQSRVWQTKSHALKVIAATWGLSFAIMTPYPIYSTLKPIERIDNSTANMCRLHWPYPVVEQSWYIFQLLILFLIPGIIMIIAYGLISLELYQGIKFDVSQRKYSRERKTSTSSKFEDSDGCYLQKSKKKKKMPLQQFPSNRSISKIDRPRSNCSTANLMAKKLVIRMLIVIVILFFVCWTPVFSVNTWRAFDKTSAQLLLTGAPISFIHLLSYTSACVNPIIYCFMNKRFRMGFLATFTCCAKQKLPVARAEMAEEEEGRTTGATLSRSMMEQCRARRMNGCRIKSKQQKEWNVTLSHPDKHCKELNNGRQ</sequence>
<keyword evidence="8" id="KW-1015">Disulfide bond</keyword>
<keyword evidence="3 13" id="KW-0812">Transmembrane</keyword>
<dbReference type="Gene3D" id="1.20.1070.10">
    <property type="entry name" value="Rhodopsin 7-helix transmembrane proteins"/>
    <property type="match status" value="2"/>
</dbReference>
<dbReference type="EMBL" id="OX395134">
    <property type="protein sequence ID" value="CAI5783736.1"/>
    <property type="molecule type" value="Genomic_DNA"/>
</dbReference>
<comment type="subcellular location">
    <subcellularLocation>
        <location evidence="1">Cell membrane</location>
        <topology evidence="1">Multi-pass membrane protein</topology>
    </subcellularLocation>
</comment>
<keyword evidence="6 14" id="KW-0472">Membrane</keyword>
<dbReference type="Gene3D" id="4.10.670.10">
    <property type="entry name" value="Cholecystokinin A receptor, N-terminal domain"/>
    <property type="match status" value="1"/>
</dbReference>
<evidence type="ECO:0000259" key="15">
    <source>
        <dbReference type="PROSITE" id="PS50262"/>
    </source>
</evidence>
<keyword evidence="11 13" id="KW-0807">Transducer</keyword>
<dbReference type="InterPro" id="IPR009126">
    <property type="entry name" value="Cholcskin_rcpt"/>
</dbReference>
<keyword evidence="12" id="KW-0449">Lipoprotein</keyword>
<dbReference type="PRINTS" id="PR01822">
    <property type="entry name" value="CCYSTOKININR"/>
</dbReference>
<feature type="domain" description="G-protein coupled receptors family 1 profile" evidence="15">
    <location>
        <begin position="55"/>
        <end position="428"/>
    </location>
</feature>
<keyword evidence="10" id="KW-0325">Glycoprotein</keyword>
<dbReference type="Proteomes" id="UP001178461">
    <property type="component" value="Chromosome 9"/>
</dbReference>
<dbReference type="PANTHER" id="PTHR24238:SF81">
    <property type="entry name" value="CHOLECYSTOKININ RECEPTOR TYPE A"/>
    <property type="match status" value="1"/>
</dbReference>
<keyword evidence="9 13" id="KW-0675">Receptor</keyword>
<evidence type="ECO:0000313" key="16">
    <source>
        <dbReference type="EMBL" id="CAI5783736.1"/>
    </source>
</evidence>
<keyword evidence="5 13" id="KW-0297">G-protein coupled receptor</keyword>
<evidence type="ECO:0000256" key="3">
    <source>
        <dbReference type="ARBA" id="ARBA00022692"/>
    </source>
</evidence>
<evidence type="ECO:0000313" key="17">
    <source>
        <dbReference type="Proteomes" id="UP001178461"/>
    </source>
</evidence>
<evidence type="ECO:0000256" key="7">
    <source>
        <dbReference type="ARBA" id="ARBA00023139"/>
    </source>
</evidence>
<name>A0AA35KUA0_9SAUR</name>
<feature type="transmembrane region" description="Helical" evidence="14">
    <location>
        <begin position="368"/>
        <end position="388"/>
    </location>
</feature>
<evidence type="ECO:0000256" key="4">
    <source>
        <dbReference type="ARBA" id="ARBA00022989"/>
    </source>
</evidence>
<dbReference type="Pfam" id="PF00001">
    <property type="entry name" value="7tm_1"/>
    <property type="match status" value="2"/>
</dbReference>
<dbReference type="PRINTS" id="PR00237">
    <property type="entry name" value="GPCRRHODOPSN"/>
</dbReference>
<dbReference type="InterPro" id="IPR000276">
    <property type="entry name" value="GPCR_Rhodpsn"/>
</dbReference>
<proteinExistence type="inferred from homology"/>
<evidence type="ECO:0000256" key="12">
    <source>
        <dbReference type="ARBA" id="ARBA00023288"/>
    </source>
</evidence>
<evidence type="ECO:0000256" key="8">
    <source>
        <dbReference type="ARBA" id="ARBA00023157"/>
    </source>
</evidence>
<accession>A0AA35KUA0</accession>